<accession>A0A0B7A1Z7</accession>
<gene>
    <name evidence="1" type="primary">ORF89834</name>
</gene>
<feature type="non-terminal residue" evidence="1">
    <location>
        <position position="1"/>
    </location>
</feature>
<sequence>IDILKNYKPNLVPITVRLQAGFTCSITTDPNVRGFDYPHTYHLYTYGEYTAYEVKDRDFEVQIKTWQCWSGSCVCGVIVRERNNIIRVNGCARPGYVYTSPLDIPYSL</sequence>
<name>A0A0B7A1Z7_9EUPU</name>
<organism evidence="1">
    <name type="scientific">Arion vulgaris</name>
    <dbReference type="NCBI Taxonomy" id="1028688"/>
    <lineage>
        <taxon>Eukaryota</taxon>
        <taxon>Metazoa</taxon>
        <taxon>Spiralia</taxon>
        <taxon>Lophotrochozoa</taxon>
        <taxon>Mollusca</taxon>
        <taxon>Gastropoda</taxon>
        <taxon>Heterobranchia</taxon>
        <taxon>Euthyneura</taxon>
        <taxon>Panpulmonata</taxon>
        <taxon>Eupulmonata</taxon>
        <taxon>Stylommatophora</taxon>
        <taxon>Helicina</taxon>
        <taxon>Arionoidea</taxon>
        <taxon>Arionidae</taxon>
        <taxon>Arion</taxon>
    </lineage>
</organism>
<dbReference type="EMBL" id="HACG01027276">
    <property type="protein sequence ID" value="CEK74141.1"/>
    <property type="molecule type" value="Transcribed_RNA"/>
</dbReference>
<feature type="non-terminal residue" evidence="1">
    <location>
        <position position="108"/>
    </location>
</feature>
<evidence type="ECO:0008006" key="2">
    <source>
        <dbReference type="Google" id="ProtNLM"/>
    </source>
</evidence>
<dbReference type="AlphaFoldDB" id="A0A0B7A1Z7"/>
<proteinExistence type="predicted"/>
<protein>
    <recommendedName>
        <fullName evidence="2">VWFD domain-containing protein</fullName>
    </recommendedName>
</protein>
<evidence type="ECO:0000313" key="1">
    <source>
        <dbReference type="EMBL" id="CEK74141.1"/>
    </source>
</evidence>
<reference evidence="1" key="1">
    <citation type="submission" date="2014-12" db="EMBL/GenBank/DDBJ databases">
        <title>Insight into the proteome of Arion vulgaris.</title>
        <authorList>
            <person name="Aradska J."/>
            <person name="Bulat T."/>
            <person name="Smidak R."/>
            <person name="Sarate P."/>
            <person name="Gangsoo J."/>
            <person name="Sialana F."/>
            <person name="Bilban M."/>
            <person name="Lubec G."/>
        </authorList>
    </citation>
    <scope>NUCLEOTIDE SEQUENCE</scope>
    <source>
        <tissue evidence="1">Skin</tissue>
    </source>
</reference>